<keyword evidence="2 5" id="KW-0540">Nuclease</keyword>
<accession>A0A841KT89</accession>
<evidence type="ECO:0000259" key="9">
    <source>
        <dbReference type="Pfam" id="PF13742"/>
    </source>
</evidence>
<evidence type="ECO:0000256" key="1">
    <source>
        <dbReference type="ARBA" id="ARBA00022490"/>
    </source>
</evidence>
<dbReference type="AlphaFoldDB" id="A0A841KT89"/>
<evidence type="ECO:0000256" key="5">
    <source>
        <dbReference type="HAMAP-Rule" id="MF_00378"/>
    </source>
</evidence>
<dbReference type="CDD" id="cd04489">
    <property type="entry name" value="ExoVII_LU_OBF"/>
    <property type="match status" value="1"/>
</dbReference>
<name>A0A841KT89_9FIRM</name>
<organism evidence="10 11">
    <name type="scientific">Anaerosolibacter carboniphilus</name>
    <dbReference type="NCBI Taxonomy" id="1417629"/>
    <lineage>
        <taxon>Bacteria</taxon>
        <taxon>Bacillati</taxon>
        <taxon>Bacillota</taxon>
        <taxon>Clostridia</taxon>
        <taxon>Peptostreptococcales</taxon>
        <taxon>Thermotaleaceae</taxon>
        <taxon>Anaerosolibacter</taxon>
    </lineage>
</organism>
<evidence type="ECO:0000256" key="3">
    <source>
        <dbReference type="ARBA" id="ARBA00022801"/>
    </source>
</evidence>
<evidence type="ECO:0000256" key="2">
    <source>
        <dbReference type="ARBA" id="ARBA00022722"/>
    </source>
</evidence>
<reference evidence="10 11" key="1">
    <citation type="submission" date="2020-08" db="EMBL/GenBank/DDBJ databases">
        <title>Genomic Encyclopedia of Type Strains, Phase IV (KMG-IV): sequencing the most valuable type-strain genomes for metagenomic binning, comparative biology and taxonomic classification.</title>
        <authorList>
            <person name="Goeker M."/>
        </authorList>
    </citation>
    <scope>NUCLEOTIDE SEQUENCE [LARGE SCALE GENOMIC DNA]</scope>
    <source>
        <strain evidence="10 11">DSM 103526</strain>
    </source>
</reference>
<keyword evidence="3 5" id="KW-0378">Hydrolase</keyword>
<dbReference type="InterPro" id="IPR003753">
    <property type="entry name" value="Exonuc_VII_L"/>
</dbReference>
<comment type="similarity">
    <text evidence="5 6">Belongs to the XseA family.</text>
</comment>
<dbReference type="RefSeq" id="WP_184311154.1">
    <property type="nucleotide sequence ID" value="NZ_JACHEN010000016.1"/>
</dbReference>
<dbReference type="GO" id="GO:0008855">
    <property type="term" value="F:exodeoxyribonuclease VII activity"/>
    <property type="evidence" value="ECO:0007669"/>
    <property type="project" value="UniProtKB-UniRule"/>
</dbReference>
<evidence type="ECO:0000256" key="4">
    <source>
        <dbReference type="ARBA" id="ARBA00022839"/>
    </source>
</evidence>
<feature type="domain" description="OB-fold nucleic acid binding" evidence="9">
    <location>
        <begin position="6"/>
        <end position="101"/>
    </location>
</feature>
<dbReference type="Pfam" id="PF13742">
    <property type="entry name" value="tRNA_anti_2"/>
    <property type="match status" value="1"/>
</dbReference>
<dbReference type="EC" id="3.1.11.6" evidence="5"/>
<dbReference type="EMBL" id="JACHEN010000016">
    <property type="protein sequence ID" value="MBB6216631.1"/>
    <property type="molecule type" value="Genomic_DNA"/>
</dbReference>
<evidence type="ECO:0000313" key="11">
    <source>
        <dbReference type="Proteomes" id="UP000579281"/>
    </source>
</evidence>
<dbReference type="InterPro" id="IPR020579">
    <property type="entry name" value="Exonuc_VII_lsu_C"/>
</dbReference>
<feature type="domain" description="Exonuclease VII large subunit C-terminal" evidence="8">
    <location>
        <begin position="124"/>
        <end position="337"/>
    </location>
</feature>
<dbReference type="GO" id="GO:0003676">
    <property type="term" value="F:nucleic acid binding"/>
    <property type="evidence" value="ECO:0007669"/>
    <property type="project" value="InterPro"/>
</dbReference>
<comment type="catalytic activity">
    <reaction evidence="5 6">
        <text>Exonucleolytic cleavage in either 5'- to 3'- or 3'- to 5'-direction to yield nucleoside 5'-phosphates.</text>
        <dbReference type="EC" id="3.1.11.6"/>
    </reaction>
</comment>
<feature type="coiled-coil region" evidence="7">
    <location>
        <begin position="283"/>
        <end position="327"/>
    </location>
</feature>
<keyword evidence="11" id="KW-1185">Reference proteome</keyword>
<dbReference type="Proteomes" id="UP000579281">
    <property type="component" value="Unassembled WGS sequence"/>
</dbReference>
<dbReference type="HAMAP" id="MF_00378">
    <property type="entry name" value="Exonuc_7_L"/>
    <property type="match status" value="1"/>
</dbReference>
<gene>
    <name evidence="5" type="primary">xseA</name>
    <name evidence="10" type="ORF">HNQ80_002735</name>
</gene>
<dbReference type="InterPro" id="IPR025824">
    <property type="entry name" value="OB-fold_nuc-bd_dom"/>
</dbReference>
<evidence type="ECO:0000259" key="8">
    <source>
        <dbReference type="Pfam" id="PF02601"/>
    </source>
</evidence>
<dbReference type="Pfam" id="PF02601">
    <property type="entry name" value="Exonuc_VII_L"/>
    <property type="match status" value="1"/>
</dbReference>
<evidence type="ECO:0000256" key="6">
    <source>
        <dbReference type="RuleBase" id="RU004355"/>
    </source>
</evidence>
<dbReference type="GO" id="GO:0005737">
    <property type="term" value="C:cytoplasm"/>
    <property type="evidence" value="ECO:0007669"/>
    <property type="project" value="UniProtKB-SubCell"/>
</dbReference>
<protein>
    <recommendedName>
        <fullName evidence="5">Exodeoxyribonuclease 7 large subunit</fullName>
        <ecNumber evidence="5">3.1.11.6</ecNumber>
    </recommendedName>
    <alternativeName>
        <fullName evidence="5">Exodeoxyribonuclease VII large subunit</fullName>
        <shortName evidence="5">Exonuclease VII large subunit</shortName>
    </alternativeName>
</protein>
<dbReference type="PANTHER" id="PTHR30008:SF0">
    <property type="entry name" value="EXODEOXYRIBONUCLEASE 7 LARGE SUBUNIT"/>
    <property type="match status" value="1"/>
</dbReference>
<evidence type="ECO:0000256" key="7">
    <source>
        <dbReference type="SAM" id="Coils"/>
    </source>
</evidence>
<comment type="subcellular location">
    <subcellularLocation>
        <location evidence="5 6">Cytoplasm</location>
    </subcellularLocation>
</comment>
<sequence length="413" mass="46913">MKLRALSVSELNKYIKRIIGSDPILNNIHLKGEVSNFKIHSSGHAYFSLKDDKSKINCIMFRDDVSKVKYRITEGLNVIVKGYVSTYERDGLYQLYVHEIEPEGLGSLYLALQQLKEKLEEEGLFDRMYKKNIPSFPKKIAVITSLTGAAIRDILSIIQRRNPTIHVVIIPVTVQGEAAGAEISHAIGMVNHRDDIDVIILGRGGGSIEELWAFNEEVVARSIFSSQIPIISAVGHETDYTISDLVADLRAPTPSAAAELAVPMYRDIKNHLDMYMQYMHISLNKFLKEKRSCLEKCDELQLERRLRNKLREEKQHLDITFSNLQIQSKRMIDKSRSALTGYGHKLDVLNPFATLRRGYSITLDHSNRKVITSIEKIKVGDDINIMLTNGEVLCKVTDVVREEINFENTEAKQ</sequence>
<evidence type="ECO:0000313" key="10">
    <source>
        <dbReference type="EMBL" id="MBB6216631.1"/>
    </source>
</evidence>
<proteinExistence type="inferred from homology"/>
<dbReference type="NCBIfam" id="TIGR00237">
    <property type="entry name" value="xseA"/>
    <property type="match status" value="1"/>
</dbReference>
<comment type="function">
    <text evidence="5">Bidirectionally degrades single-stranded DNA into large acid-insoluble oligonucleotides, which are then degraded further into small acid-soluble oligonucleotides.</text>
</comment>
<dbReference type="GO" id="GO:0009318">
    <property type="term" value="C:exodeoxyribonuclease VII complex"/>
    <property type="evidence" value="ECO:0007669"/>
    <property type="project" value="UniProtKB-UniRule"/>
</dbReference>
<keyword evidence="1 5" id="KW-0963">Cytoplasm</keyword>
<comment type="subunit">
    <text evidence="5">Heterooligomer composed of large and small subunits.</text>
</comment>
<keyword evidence="7" id="KW-0175">Coiled coil</keyword>
<keyword evidence="4 5" id="KW-0269">Exonuclease</keyword>
<dbReference type="PANTHER" id="PTHR30008">
    <property type="entry name" value="EXODEOXYRIBONUCLEASE 7 LARGE SUBUNIT"/>
    <property type="match status" value="1"/>
</dbReference>
<comment type="caution">
    <text evidence="10">The sequence shown here is derived from an EMBL/GenBank/DDBJ whole genome shotgun (WGS) entry which is preliminary data.</text>
</comment>
<dbReference type="GO" id="GO:0006308">
    <property type="term" value="P:DNA catabolic process"/>
    <property type="evidence" value="ECO:0007669"/>
    <property type="project" value="UniProtKB-UniRule"/>
</dbReference>